<accession>A0A166MJF2</accession>
<proteinExistence type="predicted"/>
<protein>
    <submittedName>
        <fullName evidence="2">Uncharacterized protein</fullName>
    </submittedName>
</protein>
<dbReference type="InParanoid" id="A0A166MJF2"/>
<reference evidence="2 3" key="1">
    <citation type="journal article" date="2016" name="Mol. Biol. Evol.">
        <title>Comparative Genomics of Early-Diverging Mushroom-Forming Fungi Provides Insights into the Origins of Lignocellulose Decay Capabilities.</title>
        <authorList>
            <person name="Nagy L.G."/>
            <person name="Riley R."/>
            <person name="Tritt A."/>
            <person name="Adam C."/>
            <person name="Daum C."/>
            <person name="Floudas D."/>
            <person name="Sun H."/>
            <person name="Yadav J.S."/>
            <person name="Pangilinan J."/>
            <person name="Larsson K.H."/>
            <person name="Matsuura K."/>
            <person name="Barry K."/>
            <person name="Labutti K."/>
            <person name="Kuo R."/>
            <person name="Ohm R.A."/>
            <person name="Bhattacharya S.S."/>
            <person name="Shirouzu T."/>
            <person name="Yoshinaga Y."/>
            <person name="Martin F.M."/>
            <person name="Grigoriev I.V."/>
            <person name="Hibbett D.S."/>
        </authorList>
    </citation>
    <scope>NUCLEOTIDE SEQUENCE [LARGE SCALE GENOMIC DNA]</scope>
    <source>
        <strain evidence="2 3">HHB12029</strain>
    </source>
</reference>
<gene>
    <name evidence="2" type="ORF">EXIGLDRAFT_784304</name>
</gene>
<name>A0A166MJF2_EXIGL</name>
<dbReference type="AlphaFoldDB" id="A0A166MJF2"/>
<keyword evidence="3" id="KW-1185">Reference proteome</keyword>
<dbReference type="EMBL" id="KV427129">
    <property type="protein sequence ID" value="KZV78098.1"/>
    <property type="molecule type" value="Genomic_DNA"/>
</dbReference>
<feature type="non-terminal residue" evidence="2">
    <location>
        <position position="127"/>
    </location>
</feature>
<evidence type="ECO:0000313" key="2">
    <source>
        <dbReference type="EMBL" id="KZV78098.1"/>
    </source>
</evidence>
<feature type="region of interest" description="Disordered" evidence="1">
    <location>
        <begin position="47"/>
        <end position="70"/>
    </location>
</feature>
<organism evidence="2 3">
    <name type="scientific">Exidia glandulosa HHB12029</name>
    <dbReference type="NCBI Taxonomy" id="1314781"/>
    <lineage>
        <taxon>Eukaryota</taxon>
        <taxon>Fungi</taxon>
        <taxon>Dikarya</taxon>
        <taxon>Basidiomycota</taxon>
        <taxon>Agaricomycotina</taxon>
        <taxon>Agaricomycetes</taxon>
        <taxon>Auriculariales</taxon>
        <taxon>Exidiaceae</taxon>
        <taxon>Exidia</taxon>
    </lineage>
</organism>
<evidence type="ECO:0000256" key="1">
    <source>
        <dbReference type="SAM" id="MobiDB-lite"/>
    </source>
</evidence>
<evidence type="ECO:0000313" key="3">
    <source>
        <dbReference type="Proteomes" id="UP000077266"/>
    </source>
</evidence>
<sequence>MRGDWQMFVNDHLLKDTISHDELVLDDDEMSVEEDEYSALHPALAKVGTRMPKPTTDERTLPPYANPHRTQKIRNARWEAKCVPELVTFAAPDGTPTYHAIPANAPYELKVGRDTFDIACDDPRVLA</sequence>
<dbReference type="Proteomes" id="UP000077266">
    <property type="component" value="Unassembled WGS sequence"/>
</dbReference>